<reference evidence="1" key="1">
    <citation type="submission" date="2023-03" db="EMBL/GenBank/DDBJ databases">
        <title>Massive genome expansion in bonnet fungi (Mycena s.s.) driven by repeated elements and novel gene families across ecological guilds.</title>
        <authorList>
            <consortium name="Lawrence Berkeley National Laboratory"/>
            <person name="Harder C.B."/>
            <person name="Miyauchi S."/>
            <person name="Viragh M."/>
            <person name="Kuo A."/>
            <person name="Thoen E."/>
            <person name="Andreopoulos B."/>
            <person name="Lu D."/>
            <person name="Skrede I."/>
            <person name="Drula E."/>
            <person name="Henrissat B."/>
            <person name="Morin E."/>
            <person name="Kohler A."/>
            <person name="Barry K."/>
            <person name="LaButti K."/>
            <person name="Morin E."/>
            <person name="Salamov A."/>
            <person name="Lipzen A."/>
            <person name="Mereny Z."/>
            <person name="Hegedus B."/>
            <person name="Baldrian P."/>
            <person name="Stursova M."/>
            <person name="Weitz H."/>
            <person name="Taylor A."/>
            <person name="Grigoriev I.V."/>
            <person name="Nagy L.G."/>
            <person name="Martin F."/>
            <person name="Kauserud H."/>
        </authorList>
    </citation>
    <scope>NUCLEOTIDE SEQUENCE</scope>
    <source>
        <strain evidence="1">CBHHK200</strain>
    </source>
</reference>
<evidence type="ECO:0000313" key="1">
    <source>
        <dbReference type="EMBL" id="KAJ7022361.1"/>
    </source>
</evidence>
<accession>A0AAD6S8X0</accession>
<organism evidence="1 2">
    <name type="scientific">Mycena alexandri</name>
    <dbReference type="NCBI Taxonomy" id="1745969"/>
    <lineage>
        <taxon>Eukaryota</taxon>
        <taxon>Fungi</taxon>
        <taxon>Dikarya</taxon>
        <taxon>Basidiomycota</taxon>
        <taxon>Agaricomycotina</taxon>
        <taxon>Agaricomycetes</taxon>
        <taxon>Agaricomycetidae</taxon>
        <taxon>Agaricales</taxon>
        <taxon>Marasmiineae</taxon>
        <taxon>Mycenaceae</taxon>
        <taxon>Mycena</taxon>
    </lineage>
</organism>
<gene>
    <name evidence="1" type="ORF">C8F04DRAFT_241857</name>
</gene>
<keyword evidence="2" id="KW-1185">Reference proteome</keyword>
<evidence type="ECO:0000313" key="2">
    <source>
        <dbReference type="Proteomes" id="UP001218188"/>
    </source>
</evidence>
<comment type="caution">
    <text evidence="1">The sequence shown here is derived from an EMBL/GenBank/DDBJ whole genome shotgun (WGS) entry which is preliminary data.</text>
</comment>
<proteinExistence type="predicted"/>
<protein>
    <submittedName>
        <fullName evidence="1">Uncharacterized protein</fullName>
    </submittedName>
</protein>
<name>A0AAD6S8X0_9AGAR</name>
<dbReference type="EMBL" id="JARJCM010000211">
    <property type="protein sequence ID" value="KAJ7022361.1"/>
    <property type="molecule type" value="Genomic_DNA"/>
</dbReference>
<dbReference type="Proteomes" id="UP001218188">
    <property type="component" value="Unassembled WGS sequence"/>
</dbReference>
<dbReference type="AlphaFoldDB" id="A0AAD6S8X0"/>
<sequence>MCPRSSATDPRTARDLRSLCVPTVLLPVSISMFRYARSPRLLRRLAILVFPMRIEHRSRFPYVPRSRLALKSPSASSRPLRSHFALAVCDCGVLGGARQGCIQIHISYLRLAVERSYSVLPKRVLGSAGVAFVIRATTEEGPRFEIQVAPPTNLRR</sequence>